<evidence type="ECO:0000313" key="2">
    <source>
        <dbReference type="Proteomes" id="UP001631949"/>
    </source>
</evidence>
<dbReference type="InterPro" id="IPR038287">
    <property type="entry name" value="Cse2_sf"/>
</dbReference>
<sequence length="211" mass="23935">MSEAKKQLPSVAGVTAAILHEISSSLGSSATKATLAALRHSIGKEASASIDIWPLLFEKLPEAYIGRGRALSHEERTILNTLQLYALHQQGNDQSVWLEQETKDRENTGHGKGKKQRNNIGDALKLLRRGDDSLAVDRRFNALVTSTDYDELIHHLRQMVKLLRAKKDGKIDYPALASDLYWFSRGYEESVRLNWSRHYYRFETKGQENND</sequence>
<protein>
    <submittedName>
        <fullName evidence="1">Type I-E CRISPR-associated protein Cse2/CasB</fullName>
    </submittedName>
</protein>
<gene>
    <name evidence="1" type="primary">casB</name>
    <name evidence="1" type="synonym">cse2</name>
    <name evidence="1" type="ORF">ACKQTC_04190</name>
</gene>
<keyword evidence="2" id="KW-1185">Reference proteome</keyword>
<dbReference type="Pfam" id="PF09485">
    <property type="entry name" value="CRISPR_Cse2"/>
    <property type="match status" value="1"/>
</dbReference>
<comment type="caution">
    <text evidence="1">The sequence shown here is derived from an EMBL/GenBank/DDBJ whole genome shotgun (WGS) entry which is preliminary data.</text>
</comment>
<dbReference type="CDD" id="cd09731">
    <property type="entry name" value="Cse2_I-E"/>
    <property type="match status" value="1"/>
</dbReference>
<name>A0ABW9GY69_9FIRM</name>
<organism evidence="1 2">
    <name type="scientific">Peptococcus simiae</name>
    <dbReference type="NCBI Taxonomy" id="1643805"/>
    <lineage>
        <taxon>Bacteria</taxon>
        <taxon>Bacillati</taxon>
        <taxon>Bacillota</taxon>
        <taxon>Clostridia</taxon>
        <taxon>Eubacteriales</taxon>
        <taxon>Peptococcaceae</taxon>
        <taxon>Peptococcus</taxon>
    </lineage>
</organism>
<proteinExistence type="predicted"/>
<dbReference type="InterPro" id="IPR013382">
    <property type="entry name" value="CRISPR-assoc_prot_Cse2"/>
</dbReference>
<dbReference type="Proteomes" id="UP001631949">
    <property type="component" value="Unassembled WGS sequence"/>
</dbReference>
<evidence type="ECO:0000313" key="1">
    <source>
        <dbReference type="EMBL" id="MFM9413562.1"/>
    </source>
</evidence>
<dbReference type="EMBL" id="JBJUVG010000004">
    <property type="protein sequence ID" value="MFM9413562.1"/>
    <property type="molecule type" value="Genomic_DNA"/>
</dbReference>
<reference evidence="1 2" key="1">
    <citation type="journal article" date="2016" name="Int. J. Syst. Evol. Microbiol.">
        <title>Peptococcus simiae sp. nov., isolated from rhesus macaque faeces and emended description of the genus Peptococcus.</title>
        <authorList>
            <person name="Shkoporov A.N."/>
            <person name="Efimov B.A."/>
            <person name="Kondova I."/>
            <person name="Ouwerling B."/>
            <person name="Chaplin A.V."/>
            <person name="Shcherbakova V.A."/>
            <person name="Langermans J.A.M."/>
        </authorList>
    </citation>
    <scope>NUCLEOTIDE SEQUENCE [LARGE SCALE GENOMIC DNA]</scope>
    <source>
        <strain evidence="1 2">M108</strain>
    </source>
</reference>
<dbReference type="RefSeq" id="WP_408977181.1">
    <property type="nucleotide sequence ID" value="NZ_JBJUVG010000004.1"/>
</dbReference>
<accession>A0ABW9GY69</accession>
<dbReference type="NCBIfam" id="TIGR02548">
    <property type="entry name" value="casB_cse2"/>
    <property type="match status" value="1"/>
</dbReference>
<dbReference type="Gene3D" id="1.10.520.40">
    <property type="entry name" value="CRISPR-associated protein Cse2"/>
    <property type="match status" value="1"/>
</dbReference>